<dbReference type="AlphaFoldDB" id="A0AAD8EFF2"/>
<evidence type="ECO:0000313" key="1">
    <source>
        <dbReference type="EMBL" id="KAJ9588535.1"/>
    </source>
</evidence>
<name>A0AAD8EFF2_DIPPU</name>
<reference evidence="1" key="1">
    <citation type="journal article" date="2023" name="IScience">
        <title>Live-bearing cockroach genome reveals convergent evolutionary mechanisms linked to viviparity in insects and beyond.</title>
        <authorList>
            <person name="Fouks B."/>
            <person name="Harrison M.C."/>
            <person name="Mikhailova A.A."/>
            <person name="Marchal E."/>
            <person name="English S."/>
            <person name="Carruthers M."/>
            <person name="Jennings E.C."/>
            <person name="Chiamaka E.L."/>
            <person name="Frigard R.A."/>
            <person name="Pippel M."/>
            <person name="Attardo G.M."/>
            <person name="Benoit J.B."/>
            <person name="Bornberg-Bauer E."/>
            <person name="Tobe S.S."/>
        </authorList>
    </citation>
    <scope>NUCLEOTIDE SEQUENCE</scope>
    <source>
        <strain evidence="1">Stay&amp;Tobe</strain>
    </source>
</reference>
<dbReference type="Proteomes" id="UP001233999">
    <property type="component" value="Unassembled WGS sequence"/>
</dbReference>
<reference evidence="1" key="2">
    <citation type="submission" date="2023-05" db="EMBL/GenBank/DDBJ databases">
        <authorList>
            <person name="Fouks B."/>
        </authorList>
    </citation>
    <scope>NUCLEOTIDE SEQUENCE</scope>
    <source>
        <strain evidence="1">Stay&amp;Tobe</strain>
        <tissue evidence="1">Testes</tissue>
    </source>
</reference>
<proteinExistence type="predicted"/>
<sequence>ILNGFFHLFKGHFTNHHRDFLRKDFRAVGRGLAACGFPTFRQRLRPASSRQPLTMPDALSGET</sequence>
<comment type="caution">
    <text evidence="1">The sequence shown here is derived from an EMBL/GenBank/DDBJ whole genome shotgun (WGS) entry which is preliminary data.</text>
</comment>
<keyword evidence="2" id="KW-1185">Reference proteome</keyword>
<evidence type="ECO:0000313" key="2">
    <source>
        <dbReference type="Proteomes" id="UP001233999"/>
    </source>
</evidence>
<accession>A0AAD8EFF2</accession>
<gene>
    <name evidence="1" type="ORF">L9F63_018098</name>
</gene>
<feature type="non-terminal residue" evidence="1">
    <location>
        <position position="63"/>
    </location>
</feature>
<protein>
    <submittedName>
        <fullName evidence="1">Uncharacterized protein</fullName>
    </submittedName>
</protein>
<dbReference type="EMBL" id="JASPKZ010005673">
    <property type="protein sequence ID" value="KAJ9588535.1"/>
    <property type="molecule type" value="Genomic_DNA"/>
</dbReference>
<organism evidence="1 2">
    <name type="scientific">Diploptera punctata</name>
    <name type="common">Pacific beetle cockroach</name>
    <dbReference type="NCBI Taxonomy" id="6984"/>
    <lineage>
        <taxon>Eukaryota</taxon>
        <taxon>Metazoa</taxon>
        <taxon>Ecdysozoa</taxon>
        <taxon>Arthropoda</taxon>
        <taxon>Hexapoda</taxon>
        <taxon>Insecta</taxon>
        <taxon>Pterygota</taxon>
        <taxon>Neoptera</taxon>
        <taxon>Polyneoptera</taxon>
        <taxon>Dictyoptera</taxon>
        <taxon>Blattodea</taxon>
        <taxon>Blaberoidea</taxon>
        <taxon>Blaberidae</taxon>
        <taxon>Diplopterinae</taxon>
        <taxon>Diploptera</taxon>
    </lineage>
</organism>